<dbReference type="SUPFAM" id="SSF140453">
    <property type="entry name" value="EsxAB dimer-like"/>
    <property type="match status" value="1"/>
</dbReference>
<dbReference type="EMBL" id="BRXE01000029">
    <property type="protein sequence ID" value="GLB83575.1"/>
    <property type="molecule type" value="Genomic_DNA"/>
</dbReference>
<dbReference type="Proteomes" id="UP001165663">
    <property type="component" value="Unassembled WGS sequence"/>
</dbReference>
<accession>A0A9P3Q9Q7</accession>
<evidence type="ECO:0000313" key="3">
    <source>
        <dbReference type="Proteomes" id="UP001064782"/>
    </source>
</evidence>
<protein>
    <recommendedName>
        <fullName evidence="4">WXG100 family type VII secretion target</fullName>
    </recommendedName>
</protein>
<dbReference type="RefSeq" id="WP_236977850.1">
    <property type="nucleotide sequence ID" value="NZ_BRXE01000029.1"/>
</dbReference>
<sequence length="101" mass="10100">MAEELRVAPHVLAQVGTALADHGQALLDLQQACHTDADGAQPGWVGASAGALSGLLDGWTASSADHLGRIDQHAAGMHCAAAGFAELEHAGAAQLTGRSAP</sequence>
<proteinExistence type="predicted"/>
<name>A0A9P3Q9Q7_9MYCO</name>
<organism evidence="2 3">
    <name type="scientific">Mycobacterium kiyosense</name>
    <dbReference type="NCBI Taxonomy" id="2871094"/>
    <lineage>
        <taxon>Bacteria</taxon>
        <taxon>Bacillati</taxon>
        <taxon>Actinomycetota</taxon>
        <taxon>Actinomycetes</taxon>
        <taxon>Mycobacteriales</taxon>
        <taxon>Mycobacteriaceae</taxon>
        <taxon>Mycobacterium</taxon>
    </lineage>
</organism>
<dbReference type="Pfam" id="PF06013">
    <property type="entry name" value="WXG100"/>
    <property type="match status" value="1"/>
</dbReference>
<dbReference type="EMBL" id="BRZI01000032">
    <property type="protein sequence ID" value="GLD31870.1"/>
    <property type="molecule type" value="Genomic_DNA"/>
</dbReference>
<comment type="caution">
    <text evidence="2">The sequence shown here is derived from an EMBL/GenBank/DDBJ whole genome shotgun (WGS) entry which is preliminary data.</text>
</comment>
<dbReference type="Proteomes" id="UP001064782">
    <property type="component" value="Unassembled WGS sequence"/>
</dbReference>
<dbReference type="AlphaFoldDB" id="A0A9P3Q9Q7"/>
<reference evidence="2" key="1">
    <citation type="submission" date="2022-08" db="EMBL/GenBank/DDBJ databases">
        <title>Mycobacterium kiyosense sp. nov., scotochromogenic slow-glowing species isolated from respiratory specimens.</title>
        <authorList>
            <person name="Fukano H."/>
            <person name="Kazumi Y."/>
            <person name="Sakagami N."/>
            <person name="Ato M."/>
            <person name="Mitarai S."/>
            <person name="Hoshino Y."/>
        </authorList>
    </citation>
    <scope>NUCLEOTIDE SEQUENCE</scope>
    <source>
        <strain evidence="2">1413</strain>
        <strain evidence="1">SRL2020-028</strain>
    </source>
</reference>
<keyword evidence="3" id="KW-1185">Reference proteome</keyword>
<dbReference type="Gene3D" id="1.10.287.1060">
    <property type="entry name" value="ESAT-6-like"/>
    <property type="match status" value="1"/>
</dbReference>
<evidence type="ECO:0008006" key="4">
    <source>
        <dbReference type="Google" id="ProtNLM"/>
    </source>
</evidence>
<evidence type="ECO:0000313" key="2">
    <source>
        <dbReference type="EMBL" id="GLD31870.1"/>
    </source>
</evidence>
<gene>
    <name evidence="2" type="ORF">Mkiyose1413_37530</name>
    <name evidence="1" type="ORF">SRL2020028_28310</name>
</gene>
<evidence type="ECO:0000313" key="1">
    <source>
        <dbReference type="EMBL" id="GLB83575.1"/>
    </source>
</evidence>
<dbReference type="InterPro" id="IPR036689">
    <property type="entry name" value="ESAT-6-like_sf"/>
</dbReference>
<dbReference type="GeneID" id="83627950"/>
<dbReference type="InterPro" id="IPR010310">
    <property type="entry name" value="T7SS_ESAT-6-like"/>
</dbReference>